<protein>
    <submittedName>
        <fullName evidence="4">Hpt domain-containing protein</fullName>
    </submittedName>
</protein>
<dbReference type="Proteomes" id="UP000297839">
    <property type="component" value="Unassembled WGS sequence"/>
</dbReference>
<feature type="modified residue" description="Phosphohistidine" evidence="2">
    <location>
        <position position="58"/>
    </location>
</feature>
<accession>A0A4Z0C9G1</accession>
<dbReference type="EMBL" id="SMLK01000001">
    <property type="protein sequence ID" value="TFZ08317.1"/>
    <property type="molecule type" value="Genomic_DNA"/>
</dbReference>
<evidence type="ECO:0000259" key="3">
    <source>
        <dbReference type="PROSITE" id="PS50894"/>
    </source>
</evidence>
<keyword evidence="2" id="KW-0597">Phosphoprotein</keyword>
<keyword evidence="1" id="KW-0902">Two-component regulatory system</keyword>
<evidence type="ECO:0000256" key="2">
    <source>
        <dbReference type="PROSITE-ProRule" id="PRU00110"/>
    </source>
</evidence>
<evidence type="ECO:0000313" key="4">
    <source>
        <dbReference type="EMBL" id="TFZ08317.1"/>
    </source>
</evidence>
<dbReference type="PROSITE" id="PS50894">
    <property type="entry name" value="HPT"/>
    <property type="match status" value="1"/>
</dbReference>
<keyword evidence="5" id="KW-1185">Reference proteome</keyword>
<sequence>MKDTMPGCEGMLKLLALLPAPTRAQMVAMYRETLTSQLRSLQTAFEGFPGEELAPLVHKLAGSAAMMQDPDLSVPARAMERALRSGDGETAASHWPEVRAAAARTLVALEPF</sequence>
<comment type="caution">
    <text evidence="4">The sequence shown here is derived from an EMBL/GenBank/DDBJ whole genome shotgun (WGS) entry which is preliminary data.</text>
</comment>
<reference evidence="4 5" key="1">
    <citation type="submission" date="2019-03" db="EMBL/GenBank/DDBJ databases">
        <title>Ramlibacter sp. 18x22-1, whole genome shotgun sequence.</title>
        <authorList>
            <person name="Zhang X."/>
            <person name="Feng G."/>
            <person name="Zhu H."/>
        </authorList>
    </citation>
    <scope>NUCLEOTIDE SEQUENCE [LARGE SCALE GENOMIC DNA]</scope>
    <source>
        <strain evidence="4 5">18x22-1</strain>
    </source>
</reference>
<dbReference type="GO" id="GO:0000160">
    <property type="term" value="P:phosphorelay signal transduction system"/>
    <property type="evidence" value="ECO:0007669"/>
    <property type="project" value="UniProtKB-KW"/>
</dbReference>
<dbReference type="SUPFAM" id="SSF47226">
    <property type="entry name" value="Histidine-containing phosphotransfer domain, HPT domain"/>
    <property type="match status" value="1"/>
</dbReference>
<organism evidence="4 5">
    <name type="scientific">Ramlibacter humi</name>
    <dbReference type="NCBI Taxonomy" id="2530451"/>
    <lineage>
        <taxon>Bacteria</taxon>
        <taxon>Pseudomonadati</taxon>
        <taxon>Pseudomonadota</taxon>
        <taxon>Betaproteobacteria</taxon>
        <taxon>Burkholderiales</taxon>
        <taxon>Comamonadaceae</taxon>
        <taxon>Ramlibacter</taxon>
    </lineage>
</organism>
<dbReference type="InterPro" id="IPR008207">
    <property type="entry name" value="Sig_transdc_His_kin_Hpt_dom"/>
</dbReference>
<dbReference type="AlphaFoldDB" id="A0A4Z0C9G1"/>
<feature type="domain" description="HPt" evidence="3">
    <location>
        <begin position="19"/>
        <end position="112"/>
    </location>
</feature>
<gene>
    <name evidence="4" type="ORF">EZ216_03930</name>
</gene>
<dbReference type="GO" id="GO:0004672">
    <property type="term" value="F:protein kinase activity"/>
    <property type="evidence" value="ECO:0007669"/>
    <property type="project" value="UniProtKB-ARBA"/>
</dbReference>
<dbReference type="InterPro" id="IPR036641">
    <property type="entry name" value="HPT_dom_sf"/>
</dbReference>
<dbReference type="Gene3D" id="1.20.120.160">
    <property type="entry name" value="HPT domain"/>
    <property type="match status" value="1"/>
</dbReference>
<evidence type="ECO:0000313" key="5">
    <source>
        <dbReference type="Proteomes" id="UP000297839"/>
    </source>
</evidence>
<dbReference type="Pfam" id="PF01627">
    <property type="entry name" value="Hpt"/>
    <property type="match status" value="1"/>
</dbReference>
<dbReference type="OrthoDB" id="9958177at2"/>
<proteinExistence type="predicted"/>
<evidence type="ECO:0000256" key="1">
    <source>
        <dbReference type="ARBA" id="ARBA00023012"/>
    </source>
</evidence>
<name>A0A4Z0C9G1_9BURK</name>